<dbReference type="SUPFAM" id="SSF53335">
    <property type="entry name" value="S-adenosyl-L-methionine-dependent methyltransferases"/>
    <property type="match status" value="1"/>
</dbReference>
<keyword evidence="2" id="KW-0489">Methyltransferase</keyword>
<evidence type="ECO:0000313" key="2">
    <source>
        <dbReference type="EMBL" id="NDV86178.1"/>
    </source>
</evidence>
<dbReference type="InterPro" id="IPR052514">
    <property type="entry name" value="SAM-dependent_MTase"/>
</dbReference>
<keyword evidence="3" id="KW-1185">Reference proteome</keyword>
<dbReference type="Pfam" id="PF05050">
    <property type="entry name" value="Methyltransf_21"/>
    <property type="match status" value="1"/>
</dbReference>
<protein>
    <submittedName>
        <fullName evidence="2">FkbM family methyltransferase</fullName>
    </submittedName>
</protein>
<dbReference type="Proteomes" id="UP000476332">
    <property type="component" value="Unassembled WGS sequence"/>
</dbReference>
<feature type="domain" description="Methyltransferase FkbM" evidence="1">
    <location>
        <begin position="46"/>
        <end position="186"/>
    </location>
</feature>
<dbReference type="NCBIfam" id="TIGR01444">
    <property type="entry name" value="fkbM_fam"/>
    <property type="match status" value="1"/>
</dbReference>
<gene>
    <name evidence="2" type="ORF">GTW51_05625</name>
</gene>
<proteinExistence type="predicted"/>
<sequence>MRFGTEFRGWLGILRSLRVYHGDRSHHDGLTRLYQPFLSPGDLAFDIGAHVGDRIRVMRQLGARVVAIEPQPRPARLLRALFGRDSSVTILQAAVDAAPGILELRINGANPTVSTASTQMVTAAAGHESWGSEVWNETVRVEATTIDRLIVAHGEPAFIKIDVEGLEDRVLAGLSRPVRVLSFEFTTLQRDVALRSLARAGDLGYRRFNISLGETHEMVFDEPCSWEAIRDKLRDLPDAANSGDVYCFRDNGA</sequence>
<dbReference type="Gene3D" id="3.40.50.150">
    <property type="entry name" value="Vaccinia Virus protein VP39"/>
    <property type="match status" value="1"/>
</dbReference>
<evidence type="ECO:0000259" key="1">
    <source>
        <dbReference type="Pfam" id="PF05050"/>
    </source>
</evidence>
<dbReference type="RefSeq" id="WP_163042914.1">
    <property type="nucleotide sequence ID" value="NZ_JAAAMJ010000002.1"/>
</dbReference>
<reference evidence="2 3" key="1">
    <citation type="submission" date="2020-01" db="EMBL/GenBank/DDBJ databases">
        <title>Genomes of bacteria type strains.</title>
        <authorList>
            <person name="Chen J."/>
            <person name="Zhu S."/>
            <person name="Chen J."/>
        </authorList>
    </citation>
    <scope>NUCLEOTIDE SEQUENCE [LARGE SCALE GENOMIC DNA]</scope>
    <source>
        <strain evidence="2 3">KCTC 52919</strain>
    </source>
</reference>
<evidence type="ECO:0000313" key="3">
    <source>
        <dbReference type="Proteomes" id="UP000476332"/>
    </source>
</evidence>
<dbReference type="PANTHER" id="PTHR34203:SF15">
    <property type="entry name" value="SLL1173 PROTEIN"/>
    <property type="match status" value="1"/>
</dbReference>
<dbReference type="AlphaFoldDB" id="A0A6L9MEY2"/>
<name>A0A6L9MEY2_9HYPH</name>
<keyword evidence="2" id="KW-0808">Transferase</keyword>
<comment type="caution">
    <text evidence="2">The sequence shown here is derived from an EMBL/GenBank/DDBJ whole genome shotgun (WGS) entry which is preliminary data.</text>
</comment>
<dbReference type="InterPro" id="IPR029063">
    <property type="entry name" value="SAM-dependent_MTases_sf"/>
</dbReference>
<dbReference type="InterPro" id="IPR006342">
    <property type="entry name" value="FkbM_mtfrase"/>
</dbReference>
<dbReference type="EMBL" id="JAAAMJ010000002">
    <property type="protein sequence ID" value="NDV86178.1"/>
    <property type="molecule type" value="Genomic_DNA"/>
</dbReference>
<dbReference type="GO" id="GO:0032259">
    <property type="term" value="P:methylation"/>
    <property type="evidence" value="ECO:0007669"/>
    <property type="project" value="UniProtKB-KW"/>
</dbReference>
<accession>A0A6L9MEY2</accession>
<organism evidence="2 3">
    <name type="scientific">Aurantimonas aggregata</name>
    <dbReference type="NCBI Taxonomy" id="2047720"/>
    <lineage>
        <taxon>Bacteria</taxon>
        <taxon>Pseudomonadati</taxon>
        <taxon>Pseudomonadota</taxon>
        <taxon>Alphaproteobacteria</taxon>
        <taxon>Hyphomicrobiales</taxon>
        <taxon>Aurantimonadaceae</taxon>
        <taxon>Aurantimonas</taxon>
    </lineage>
</organism>
<dbReference type="GO" id="GO:0008168">
    <property type="term" value="F:methyltransferase activity"/>
    <property type="evidence" value="ECO:0007669"/>
    <property type="project" value="UniProtKB-KW"/>
</dbReference>
<dbReference type="PANTHER" id="PTHR34203">
    <property type="entry name" value="METHYLTRANSFERASE, FKBM FAMILY PROTEIN"/>
    <property type="match status" value="1"/>
</dbReference>